<dbReference type="RefSeq" id="WP_118359111.1">
    <property type="nucleotide sequence ID" value="NZ_QRQQ01000001.1"/>
</dbReference>
<evidence type="ECO:0000313" key="8">
    <source>
        <dbReference type="EMBL" id="RHC05621.1"/>
    </source>
</evidence>
<dbReference type="EMBL" id="QSHK01000008">
    <property type="protein sequence ID" value="RHC05621.1"/>
    <property type="molecule type" value="Genomic_DNA"/>
</dbReference>
<comment type="caution">
    <text evidence="8">The sequence shown here is derived from an EMBL/GenBank/DDBJ whole genome shotgun (WGS) entry which is preliminary data.</text>
</comment>
<feature type="domain" description="Tyr recombinase" evidence="7">
    <location>
        <begin position="193"/>
        <end position="403"/>
    </location>
</feature>
<dbReference type="AlphaFoldDB" id="A0A413YIX4"/>
<dbReference type="InterPro" id="IPR008255">
    <property type="entry name" value="Pyr_nucl-diS_OxRdtase_2_AS"/>
</dbReference>
<proteinExistence type="predicted"/>
<organism evidence="8 10">
    <name type="scientific">Dorea formicigenerans</name>
    <dbReference type="NCBI Taxonomy" id="39486"/>
    <lineage>
        <taxon>Bacteria</taxon>
        <taxon>Bacillati</taxon>
        <taxon>Bacillota</taxon>
        <taxon>Clostridia</taxon>
        <taxon>Lachnospirales</taxon>
        <taxon>Lachnospiraceae</taxon>
        <taxon>Dorea</taxon>
    </lineage>
</organism>
<dbReference type="PRINTS" id="PR00368">
    <property type="entry name" value="FADPNR"/>
</dbReference>
<dbReference type="CDD" id="cd01189">
    <property type="entry name" value="INT_ICEBs1_C_like"/>
    <property type="match status" value="1"/>
</dbReference>
<dbReference type="InterPro" id="IPR002104">
    <property type="entry name" value="Integrase_catalytic"/>
</dbReference>
<evidence type="ECO:0000313" key="9">
    <source>
        <dbReference type="EMBL" id="RHN19294.1"/>
    </source>
</evidence>
<evidence type="ECO:0000256" key="1">
    <source>
        <dbReference type="ARBA" id="ARBA00022630"/>
    </source>
</evidence>
<dbReference type="Gene3D" id="1.10.443.10">
    <property type="entry name" value="Intergrase catalytic core"/>
    <property type="match status" value="1"/>
</dbReference>
<keyword evidence="5" id="KW-0233">DNA recombination</keyword>
<dbReference type="InterPro" id="IPR011010">
    <property type="entry name" value="DNA_brk_join_enz"/>
</dbReference>
<evidence type="ECO:0000256" key="5">
    <source>
        <dbReference type="ARBA" id="ARBA00023172"/>
    </source>
</evidence>
<keyword evidence="3" id="KW-0560">Oxidoreductase</keyword>
<dbReference type="Proteomes" id="UP000285652">
    <property type="component" value="Unassembled WGS sequence"/>
</dbReference>
<evidence type="ECO:0000256" key="2">
    <source>
        <dbReference type="ARBA" id="ARBA00022827"/>
    </source>
</evidence>
<dbReference type="InterPro" id="IPR013762">
    <property type="entry name" value="Integrase-like_cat_sf"/>
</dbReference>
<dbReference type="InterPro" id="IPR023753">
    <property type="entry name" value="FAD/NAD-binding_dom"/>
</dbReference>
<dbReference type="PANTHER" id="PTHR48105">
    <property type="entry name" value="THIOREDOXIN REDUCTASE 1-RELATED-RELATED"/>
    <property type="match status" value="1"/>
</dbReference>
<gene>
    <name evidence="8" type="ORF">DW860_11485</name>
    <name evidence="9" type="ORF">DWZ24_01740</name>
</gene>
<keyword evidence="1" id="KW-0285">Flavoprotein</keyword>
<accession>A0A413YIX4</accession>
<dbReference type="InterPro" id="IPR050097">
    <property type="entry name" value="Ferredoxin-NADP_redctase_2"/>
</dbReference>
<dbReference type="PROSITE" id="PS51898">
    <property type="entry name" value="TYR_RECOMBINASE"/>
    <property type="match status" value="1"/>
</dbReference>
<keyword evidence="6" id="KW-0676">Redox-active center</keyword>
<keyword evidence="4" id="KW-1015">Disulfide bond</keyword>
<reference evidence="10 11" key="1">
    <citation type="submission" date="2018-08" db="EMBL/GenBank/DDBJ databases">
        <title>A genome reference for cultivated species of the human gut microbiota.</title>
        <authorList>
            <person name="Zou Y."/>
            <person name="Xue W."/>
            <person name="Luo G."/>
        </authorList>
    </citation>
    <scope>NUCLEOTIDE SEQUENCE [LARGE SCALE GENOMIC DNA]</scope>
    <source>
        <strain evidence="9 11">AF31-13BH</strain>
        <strain evidence="8 10">AM37-5</strain>
    </source>
</reference>
<name>A0A413YIX4_9FIRM</name>
<keyword evidence="2" id="KW-0274">FAD</keyword>
<evidence type="ECO:0000313" key="10">
    <source>
        <dbReference type="Proteomes" id="UP000284742"/>
    </source>
</evidence>
<evidence type="ECO:0000313" key="11">
    <source>
        <dbReference type="Proteomes" id="UP000285652"/>
    </source>
</evidence>
<dbReference type="PRINTS" id="PR00469">
    <property type="entry name" value="PNDRDTASEII"/>
</dbReference>
<dbReference type="Pfam" id="PF07992">
    <property type="entry name" value="Pyr_redox_2"/>
    <property type="match status" value="1"/>
</dbReference>
<dbReference type="GO" id="GO:0015074">
    <property type="term" value="P:DNA integration"/>
    <property type="evidence" value="ECO:0007669"/>
    <property type="project" value="InterPro"/>
</dbReference>
<evidence type="ECO:0000256" key="6">
    <source>
        <dbReference type="ARBA" id="ARBA00023284"/>
    </source>
</evidence>
<dbReference type="SUPFAM" id="SSF51905">
    <property type="entry name" value="FAD/NAD(P)-binding domain"/>
    <property type="match status" value="1"/>
</dbReference>
<evidence type="ECO:0000256" key="3">
    <source>
        <dbReference type="ARBA" id="ARBA00023002"/>
    </source>
</evidence>
<dbReference type="GO" id="GO:0016668">
    <property type="term" value="F:oxidoreductase activity, acting on a sulfur group of donors, NAD(P) as acceptor"/>
    <property type="evidence" value="ECO:0007669"/>
    <property type="project" value="UniProtKB-ARBA"/>
</dbReference>
<evidence type="ECO:0000259" key="7">
    <source>
        <dbReference type="PROSITE" id="PS51898"/>
    </source>
</evidence>
<protein>
    <submittedName>
        <fullName evidence="8">FAD-binding protein</fullName>
    </submittedName>
</protein>
<dbReference type="Proteomes" id="UP000284742">
    <property type="component" value="Unassembled WGS sequence"/>
</dbReference>
<dbReference type="SUPFAM" id="SSF56349">
    <property type="entry name" value="DNA breaking-rejoining enzymes"/>
    <property type="match status" value="1"/>
</dbReference>
<dbReference type="EMBL" id="QRQQ01000001">
    <property type="protein sequence ID" value="RHN19294.1"/>
    <property type="molecule type" value="Genomic_DNA"/>
</dbReference>
<evidence type="ECO:0000256" key="4">
    <source>
        <dbReference type="ARBA" id="ARBA00023157"/>
    </source>
</evidence>
<dbReference type="InterPro" id="IPR036188">
    <property type="entry name" value="FAD/NAD-bd_sf"/>
</dbReference>
<sequence>MNENHVYDMIIVGGGPGGYTSALYAARAGFDTIVLEKLSAGGQMSLTWQINNYPGFENGIDGFSLAEKMQKQAEKFGAKSEYAEVFNMDLTGKLKRVETSSGIYIGKTVVIATGANPRKLGLAKEKELIGHGVAYCASCDGMFYKDKIVVVVGGGNSAVSDAFNKNVLATNPAKGINLPKKIKKTEYRVLKIDEKKTLTLPQVLRLIEASKETPIHMQILFAVLMGLRRSEINGLKYSDVDYIHRMLRVERQLGKKPNSKAEDCAPKMLTKQEIKTKTPAGVRELPIPDYVFEAILEERKTYEKNRRRRPKEFRDWNYICCSTYGNPRSKGFHQKYYKDLLKSLDLPDIHFHQLRNTYATILLKNSFNSKGVSHLLGHAKEIISVDVYGDTQEIIEDCLDVLEPFIEEVIPKERKDQYYDYSEVIEIDLILEEYFHAA</sequence>
<dbReference type="Gene3D" id="3.50.50.60">
    <property type="entry name" value="FAD/NAD(P)-binding domain"/>
    <property type="match status" value="2"/>
</dbReference>
<dbReference type="GO" id="GO:0003677">
    <property type="term" value="F:DNA binding"/>
    <property type="evidence" value="ECO:0007669"/>
    <property type="project" value="InterPro"/>
</dbReference>
<dbReference type="GO" id="GO:0006310">
    <property type="term" value="P:DNA recombination"/>
    <property type="evidence" value="ECO:0007669"/>
    <property type="project" value="UniProtKB-KW"/>
</dbReference>
<dbReference type="PROSITE" id="PS00573">
    <property type="entry name" value="PYRIDINE_REDOX_2"/>
    <property type="match status" value="1"/>
</dbReference>